<sequence>MAEFATIARPYANALFELADEKHQAESWLGALKELAWIVQQPSISALLDNTSDTVEHKANFLLNLLSDSQVAKSVVFRNFVNVVAEAKRFFALPEIYAQFQNLFLSNNHTKHAVIYSAFEFASEGQKAKLLADLERHFNTRLDATFKVAPELIGGIKVEVEDQVLDLSVRNKLNKLYAAMIN</sequence>
<dbReference type="GO" id="GO:0046933">
    <property type="term" value="F:proton-transporting ATP synthase activity, rotational mechanism"/>
    <property type="evidence" value="ECO:0007669"/>
    <property type="project" value="UniProtKB-UniRule"/>
</dbReference>
<dbReference type="Pfam" id="PF00213">
    <property type="entry name" value="OSCP"/>
    <property type="match status" value="1"/>
</dbReference>
<organism evidence="9 10">
    <name type="scientific">Kingella potus</name>
    <dbReference type="NCBI Taxonomy" id="265175"/>
    <lineage>
        <taxon>Bacteria</taxon>
        <taxon>Pseudomonadati</taxon>
        <taxon>Pseudomonadota</taxon>
        <taxon>Betaproteobacteria</taxon>
        <taxon>Neisseriales</taxon>
        <taxon>Neisseriaceae</taxon>
        <taxon>Kingella</taxon>
    </lineage>
</organism>
<evidence type="ECO:0000256" key="4">
    <source>
        <dbReference type="ARBA" id="ARBA00023065"/>
    </source>
</evidence>
<keyword evidence="7 8" id="KW-0066">ATP synthesis</keyword>
<protein>
    <recommendedName>
        <fullName evidence="8">ATP synthase subunit delta</fullName>
    </recommendedName>
    <alternativeName>
        <fullName evidence="8">ATP synthase F(1) sector subunit delta</fullName>
    </alternativeName>
    <alternativeName>
        <fullName evidence="8">F-type ATPase subunit delta</fullName>
        <shortName evidence="8">F-ATPase subunit delta</shortName>
    </alternativeName>
</protein>
<dbReference type="GO" id="GO:0045259">
    <property type="term" value="C:proton-transporting ATP synthase complex"/>
    <property type="evidence" value="ECO:0007669"/>
    <property type="project" value="UniProtKB-KW"/>
</dbReference>
<dbReference type="NCBIfam" id="NF004402">
    <property type="entry name" value="PRK05758.2-2"/>
    <property type="match status" value="1"/>
</dbReference>
<comment type="function">
    <text evidence="8">This protein is part of the stalk that links CF(0) to CF(1). It either transmits conformational changes from CF(0) to CF(1) or is implicated in proton conduction.</text>
</comment>
<keyword evidence="3 8" id="KW-0375">Hydrogen ion transport</keyword>
<name>A0A377R255_9NEIS</name>
<gene>
    <name evidence="8 9" type="primary">atpH</name>
    <name evidence="9" type="ORF">NCTC13336_01858</name>
</gene>
<dbReference type="InterPro" id="IPR000711">
    <property type="entry name" value="ATPase_OSCP/dsu"/>
</dbReference>
<accession>A0A377R255</accession>
<dbReference type="InterPro" id="IPR026015">
    <property type="entry name" value="ATP_synth_OSCP/delta_N_sf"/>
</dbReference>
<dbReference type="RefSeq" id="WP_115308833.1">
    <property type="nucleotide sequence ID" value="NZ_CP091516.1"/>
</dbReference>
<evidence type="ECO:0000256" key="8">
    <source>
        <dbReference type="HAMAP-Rule" id="MF_01416"/>
    </source>
</evidence>
<comment type="function">
    <text evidence="8">F(1)F(0) ATP synthase produces ATP from ADP in the presence of a proton or sodium gradient. F-type ATPases consist of two structural domains, F(1) containing the extramembraneous catalytic core and F(0) containing the membrane proton channel, linked together by a central stalk and a peripheral stalk. During catalysis, ATP synthesis in the catalytic domain of F(1) is coupled via a rotary mechanism of the central stalk subunits to proton translocation.</text>
</comment>
<keyword evidence="2 8" id="KW-0813">Transport</keyword>
<evidence type="ECO:0000256" key="3">
    <source>
        <dbReference type="ARBA" id="ARBA00022781"/>
    </source>
</evidence>
<evidence type="ECO:0000256" key="5">
    <source>
        <dbReference type="ARBA" id="ARBA00023136"/>
    </source>
</evidence>
<evidence type="ECO:0000256" key="6">
    <source>
        <dbReference type="ARBA" id="ARBA00023196"/>
    </source>
</evidence>
<proteinExistence type="inferred from homology"/>
<dbReference type="Proteomes" id="UP000254293">
    <property type="component" value="Unassembled WGS sequence"/>
</dbReference>
<reference evidence="9 10" key="1">
    <citation type="submission" date="2018-06" db="EMBL/GenBank/DDBJ databases">
        <authorList>
            <consortium name="Pathogen Informatics"/>
            <person name="Doyle S."/>
        </authorList>
    </citation>
    <scope>NUCLEOTIDE SEQUENCE [LARGE SCALE GENOMIC DNA]</scope>
    <source>
        <strain evidence="9 10">NCTC13336</strain>
    </source>
</reference>
<evidence type="ECO:0000313" key="9">
    <source>
        <dbReference type="EMBL" id="STR02970.1"/>
    </source>
</evidence>
<evidence type="ECO:0000256" key="1">
    <source>
        <dbReference type="ARBA" id="ARBA00004370"/>
    </source>
</evidence>
<dbReference type="OrthoDB" id="9816221at2"/>
<dbReference type="PANTHER" id="PTHR11910">
    <property type="entry name" value="ATP SYNTHASE DELTA CHAIN"/>
    <property type="match status" value="1"/>
</dbReference>
<dbReference type="NCBIfam" id="TIGR01145">
    <property type="entry name" value="ATP_synt_delta"/>
    <property type="match status" value="1"/>
</dbReference>
<keyword evidence="4 8" id="KW-0406">Ion transport</keyword>
<evidence type="ECO:0000313" key="10">
    <source>
        <dbReference type="Proteomes" id="UP000254293"/>
    </source>
</evidence>
<dbReference type="GO" id="GO:0005886">
    <property type="term" value="C:plasma membrane"/>
    <property type="evidence" value="ECO:0007669"/>
    <property type="project" value="UniProtKB-SubCell"/>
</dbReference>
<keyword evidence="6 8" id="KW-0139">CF(1)</keyword>
<evidence type="ECO:0000256" key="2">
    <source>
        <dbReference type="ARBA" id="ARBA00022448"/>
    </source>
</evidence>
<keyword evidence="5 8" id="KW-0472">Membrane</keyword>
<comment type="subcellular location">
    <subcellularLocation>
        <location evidence="8">Cell membrane</location>
        <topology evidence="8">Peripheral membrane protein</topology>
    </subcellularLocation>
    <subcellularLocation>
        <location evidence="1">Membrane</location>
    </subcellularLocation>
</comment>
<evidence type="ECO:0000256" key="7">
    <source>
        <dbReference type="ARBA" id="ARBA00023310"/>
    </source>
</evidence>
<dbReference type="Gene3D" id="1.10.520.20">
    <property type="entry name" value="N-terminal domain of the delta subunit of the F1F0-ATP synthase"/>
    <property type="match status" value="1"/>
</dbReference>
<dbReference type="SUPFAM" id="SSF47928">
    <property type="entry name" value="N-terminal domain of the delta subunit of the F1F0-ATP synthase"/>
    <property type="match status" value="1"/>
</dbReference>
<dbReference type="HAMAP" id="MF_01416">
    <property type="entry name" value="ATP_synth_delta_bact"/>
    <property type="match status" value="1"/>
</dbReference>
<keyword evidence="8" id="KW-1003">Cell membrane</keyword>
<comment type="similarity">
    <text evidence="8">Belongs to the ATPase delta chain family.</text>
</comment>
<dbReference type="PRINTS" id="PR00125">
    <property type="entry name" value="ATPASEDELTA"/>
</dbReference>
<dbReference type="EMBL" id="UGJJ01000002">
    <property type="protein sequence ID" value="STR02970.1"/>
    <property type="molecule type" value="Genomic_DNA"/>
</dbReference>
<keyword evidence="10" id="KW-1185">Reference proteome</keyword>
<dbReference type="AlphaFoldDB" id="A0A377R255"/>